<dbReference type="Proteomes" id="UP001161325">
    <property type="component" value="Unassembled WGS sequence"/>
</dbReference>
<evidence type="ECO:0000313" key="3">
    <source>
        <dbReference type="Proteomes" id="UP001161325"/>
    </source>
</evidence>
<gene>
    <name evidence="2" type="ORF">rosag_43470</name>
</gene>
<evidence type="ECO:0000259" key="1">
    <source>
        <dbReference type="Pfam" id="PF07007"/>
    </source>
</evidence>
<feature type="domain" description="Lysozyme inhibitor LprI-like N-terminal" evidence="1">
    <location>
        <begin position="120"/>
        <end position="209"/>
    </location>
</feature>
<evidence type="ECO:0000313" key="2">
    <source>
        <dbReference type="EMBL" id="GLC27834.1"/>
    </source>
</evidence>
<dbReference type="Pfam" id="PF07007">
    <property type="entry name" value="LprI"/>
    <property type="match status" value="1"/>
</dbReference>
<organism evidence="2 3">
    <name type="scientific">Roseisolibacter agri</name>
    <dbReference type="NCBI Taxonomy" id="2014610"/>
    <lineage>
        <taxon>Bacteria</taxon>
        <taxon>Pseudomonadati</taxon>
        <taxon>Gemmatimonadota</taxon>
        <taxon>Gemmatimonadia</taxon>
        <taxon>Gemmatimonadales</taxon>
        <taxon>Gemmatimonadaceae</taxon>
        <taxon>Roseisolibacter</taxon>
    </lineage>
</organism>
<reference evidence="2" key="1">
    <citation type="submission" date="2022-08" db="EMBL/GenBank/DDBJ databases">
        <title>Draft genome sequencing of Roseisolibacter agri AW1220.</title>
        <authorList>
            <person name="Tobiishi Y."/>
            <person name="Tonouchi A."/>
        </authorList>
    </citation>
    <scope>NUCLEOTIDE SEQUENCE</scope>
    <source>
        <strain evidence="2">AW1220</strain>
    </source>
</reference>
<dbReference type="EMBL" id="BRXS01000007">
    <property type="protein sequence ID" value="GLC27834.1"/>
    <property type="molecule type" value="Genomic_DNA"/>
</dbReference>
<sequence>MRPALLGLAATLLAAPATGRAQLPRASGPPADLRTVRVLPPAIRRAVPHAPPRAHPRAPAGGVRRAGPSVLLIDPFGAWATPFAGTAMPVPTPPVPPRAPRTRVIEVGDDGAPADAACVTAADTRALTACLASAVRREDERLTATMLRVREPLVRTRPAAAAAAFDSAAAAWARYRERECRAQSLAVGGTADDQHALTCQLRLARERRALLEASIGAGG</sequence>
<name>A0AA37Q7T0_9BACT</name>
<dbReference type="Gene3D" id="1.20.1270.180">
    <property type="match status" value="1"/>
</dbReference>
<keyword evidence="3" id="KW-1185">Reference proteome</keyword>
<comment type="caution">
    <text evidence="2">The sequence shown here is derived from an EMBL/GenBank/DDBJ whole genome shotgun (WGS) entry which is preliminary data.</text>
</comment>
<dbReference type="RefSeq" id="WP_284352264.1">
    <property type="nucleotide sequence ID" value="NZ_BRXS01000007.1"/>
</dbReference>
<protein>
    <recommendedName>
        <fullName evidence="1">Lysozyme inhibitor LprI-like N-terminal domain-containing protein</fullName>
    </recommendedName>
</protein>
<proteinExistence type="predicted"/>
<dbReference type="InterPro" id="IPR009739">
    <property type="entry name" value="LprI-like_N"/>
</dbReference>
<dbReference type="AlphaFoldDB" id="A0AA37Q7T0"/>
<accession>A0AA37Q7T0</accession>